<dbReference type="OrthoDB" id="4046837at2759"/>
<dbReference type="AlphaFoldDB" id="G8ZVK3"/>
<sequence length="514" mass="58262">MSVLRRCFVTSRRVLNVADSPAAKTLASVLEHRCFNPLRHQLPSNIEIKNAYELSDSITKIINTVSDEEASAIHNKLIEELSRFEYGISQIHAKKLLEMGKPLSNKSVLEIVRNNPGRVSTSWELLLKYGAALSSVPDELLVSALDNILNSINGKEKEERVHNLSSIAQIITLLNNIEDKKCVGRESVEKLVAVMLEADATCALPLVLQQDDFPLEPFQQHIDVLTYYQTYVLSQFCPFEYLKKDERLLYHTVEVLGQEKAISLTEQEQEVADELSTHLANIANEIPSYWTIKTITSEASETATEFLKLFECIQADALDQKNFELAKKLLRIFGTFRDNTKISLELYHSYLLSYPKNATDLMFETFLALAYQGFRTSNKTLLKYAEVFIPQDIGQTMLAKVFRALILVNSRFDIDKSLNIYNDNIESLSKENDHGTNLSPSALVTEALILAYLSRNELDFARVIFDGCAREKTISGLTAIKRIKSYFALYGEAVENGRVEETMTHEILKLLRNL</sequence>
<dbReference type="InParanoid" id="G8ZVK3"/>
<dbReference type="eggNOG" id="ENOG502QVKH">
    <property type="taxonomic scope" value="Eukaryota"/>
</dbReference>
<dbReference type="EMBL" id="HE616746">
    <property type="protein sequence ID" value="CCE92647.1"/>
    <property type="molecule type" value="Genomic_DNA"/>
</dbReference>
<name>G8ZVK3_TORDE</name>
<gene>
    <name evidence="1" type="primary">TDEL0E04040</name>
    <name evidence="1" type="ORF">TDEL_0E04040</name>
</gene>
<accession>G8ZVK3</accession>
<dbReference type="KEGG" id="tdl:TDEL_0E04040"/>
<evidence type="ECO:0000313" key="1">
    <source>
        <dbReference type="EMBL" id="CCE92647.1"/>
    </source>
</evidence>
<evidence type="ECO:0000313" key="2">
    <source>
        <dbReference type="Proteomes" id="UP000005627"/>
    </source>
</evidence>
<dbReference type="HOGENOM" id="CLU_038968_0_0_1"/>
<dbReference type="FunCoup" id="G8ZVK3">
    <property type="interactions" value="30"/>
</dbReference>
<reference evidence="1 2" key="1">
    <citation type="journal article" date="2011" name="Proc. Natl. Acad. Sci. U.S.A.">
        <title>Evolutionary erosion of yeast sex chromosomes by mating-type switching accidents.</title>
        <authorList>
            <person name="Gordon J.L."/>
            <person name="Armisen D."/>
            <person name="Proux-Wera E."/>
            <person name="Oheigeartaigh S.S."/>
            <person name="Byrne K.P."/>
            <person name="Wolfe K.H."/>
        </authorList>
    </citation>
    <scope>NUCLEOTIDE SEQUENCE [LARGE SCALE GENOMIC DNA]</scope>
    <source>
        <strain evidence="2">ATCC 10662 / CBS 1146 / NBRC 0425 / NCYC 2629 / NRRL Y-866</strain>
    </source>
</reference>
<organism evidence="1 2">
    <name type="scientific">Torulaspora delbrueckii</name>
    <name type="common">Yeast</name>
    <name type="synonym">Candida colliculosa</name>
    <dbReference type="NCBI Taxonomy" id="4950"/>
    <lineage>
        <taxon>Eukaryota</taxon>
        <taxon>Fungi</taxon>
        <taxon>Dikarya</taxon>
        <taxon>Ascomycota</taxon>
        <taxon>Saccharomycotina</taxon>
        <taxon>Saccharomycetes</taxon>
        <taxon>Saccharomycetales</taxon>
        <taxon>Saccharomycetaceae</taxon>
        <taxon>Torulaspora</taxon>
    </lineage>
</organism>
<dbReference type="RefSeq" id="XP_003681858.1">
    <property type="nucleotide sequence ID" value="XM_003681810.1"/>
</dbReference>
<dbReference type="GeneID" id="11504048"/>
<protein>
    <submittedName>
        <fullName evidence="1">Uncharacterized protein</fullName>
    </submittedName>
</protein>
<keyword evidence="2" id="KW-1185">Reference proteome</keyword>
<proteinExistence type="predicted"/>
<dbReference type="Proteomes" id="UP000005627">
    <property type="component" value="Chromosome 5"/>
</dbReference>